<evidence type="ECO:0000313" key="2">
    <source>
        <dbReference type="EMBL" id="KAG7330618.1"/>
    </source>
</evidence>
<name>A0A9D3STA1_9TELE</name>
<reference evidence="2 3" key="1">
    <citation type="submission" date="2021-06" db="EMBL/GenBank/DDBJ databases">
        <title>Chromosome-level genome assembly of the red-tail catfish (Hemibagrus wyckioides).</title>
        <authorList>
            <person name="Shao F."/>
        </authorList>
    </citation>
    <scope>NUCLEOTIDE SEQUENCE [LARGE SCALE GENOMIC DNA]</scope>
    <source>
        <strain evidence="2">EC202008001</strain>
        <tissue evidence="2">Blood</tissue>
    </source>
</reference>
<dbReference type="AlphaFoldDB" id="A0A9D3STA1"/>
<evidence type="ECO:0000313" key="3">
    <source>
        <dbReference type="Proteomes" id="UP000824219"/>
    </source>
</evidence>
<dbReference type="EMBL" id="JAHKSW010000007">
    <property type="protein sequence ID" value="KAG7330618.1"/>
    <property type="molecule type" value="Genomic_DNA"/>
</dbReference>
<protein>
    <submittedName>
        <fullName evidence="2">Uncharacterized protein</fullName>
    </submittedName>
</protein>
<organism evidence="2 3">
    <name type="scientific">Hemibagrus wyckioides</name>
    <dbReference type="NCBI Taxonomy" id="337641"/>
    <lineage>
        <taxon>Eukaryota</taxon>
        <taxon>Metazoa</taxon>
        <taxon>Chordata</taxon>
        <taxon>Craniata</taxon>
        <taxon>Vertebrata</taxon>
        <taxon>Euteleostomi</taxon>
        <taxon>Actinopterygii</taxon>
        <taxon>Neopterygii</taxon>
        <taxon>Teleostei</taxon>
        <taxon>Ostariophysi</taxon>
        <taxon>Siluriformes</taxon>
        <taxon>Bagridae</taxon>
        <taxon>Hemibagrus</taxon>
    </lineage>
</organism>
<sequence length="179" mass="20737">MMFSRSHSLLLVLLILRSDTTGDSLTPEECCVHFSFTLPSSKPSTSHEESRLECPERVVMIKSISSPCEDHDTEWLQNVIKAYDWCLMKGYMPKQDSSKTYPVSIGQFLDAKTTEDCCYLFSQSPDQVFTPLERKMPDVCEKISFNVTLRTNESNCMRNHIHLARDFIRKTYNCLKWAF</sequence>
<proteinExistence type="predicted"/>
<comment type="caution">
    <text evidence="2">The sequence shown here is derived from an EMBL/GenBank/DDBJ whole genome shotgun (WGS) entry which is preliminary data.</text>
</comment>
<feature type="chain" id="PRO_5039588297" evidence="1">
    <location>
        <begin position="23"/>
        <end position="179"/>
    </location>
</feature>
<feature type="signal peptide" evidence="1">
    <location>
        <begin position="1"/>
        <end position="22"/>
    </location>
</feature>
<dbReference type="Proteomes" id="UP000824219">
    <property type="component" value="Linkage Group LG07"/>
</dbReference>
<gene>
    <name evidence="2" type="ORF">KOW79_006840</name>
</gene>
<keyword evidence="1" id="KW-0732">Signal</keyword>
<keyword evidence="3" id="KW-1185">Reference proteome</keyword>
<evidence type="ECO:0000256" key="1">
    <source>
        <dbReference type="SAM" id="SignalP"/>
    </source>
</evidence>
<dbReference type="OrthoDB" id="10379518at2759"/>
<accession>A0A9D3STA1</accession>